<evidence type="ECO:0000256" key="1">
    <source>
        <dbReference type="SAM" id="SignalP"/>
    </source>
</evidence>
<keyword evidence="4" id="KW-1185">Reference proteome</keyword>
<feature type="signal peptide" evidence="1">
    <location>
        <begin position="1"/>
        <end position="26"/>
    </location>
</feature>
<evidence type="ECO:0000313" key="4">
    <source>
        <dbReference type="Proteomes" id="UP001519342"/>
    </source>
</evidence>
<protein>
    <submittedName>
        <fullName evidence="3">Phosphotransferase system HPr-like phosphotransfer protein</fullName>
    </submittedName>
</protein>
<reference evidence="3 4" key="1">
    <citation type="submission" date="2021-03" db="EMBL/GenBank/DDBJ databases">
        <title>Genomic Encyclopedia of Type Strains, Phase IV (KMG-IV): sequencing the most valuable type-strain genomes for metagenomic binning, comparative biology and taxonomic classification.</title>
        <authorList>
            <person name="Goeker M."/>
        </authorList>
    </citation>
    <scope>NUCLEOTIDE SEQUENCE [LARGE SCALE GENOMIC DNA]</scope>
    <source>
        <strain evidence="3 4">DSM 24004</strain>
    </source>
</reference>
<sequence length="615" mass="68964">MKNKIFTRVLLFTVLLSMVFMSAASAVTFSDISDHWAKDYIIKVANNGIVTGYSDGKFKPENSVTVLESLVMMSRLYDIDDDIKEQIVEEYEPVLEDMTNAEDYTWAFENLSLALEFGIVSRSGLEKMFKDETISQKASKEEICVLLTKAMMLSDELKKVFVLPFNDALQISELAKPYMYIMYDKGIIAGDTKKNVNPKDNITRAVMATMLDRAYEYIDENSIEPEIKSYKPTTVLNGIISDVTVGDVESYIYVKDDNSDTTIVRVNSSTKIYLNDKTVEISKIEKGILVKCEIDEQRIARTMKADSLTKIIKGKISYVAYASPAKITIIDEDNDKITYSVPSDDMKIYLDGKETALKNLEEKDLISLRIKDDVLYRIDSISRIQKYEGKITAIDYTNLPIKLTMLTTQNNKSMTFEYSSDVEVTRNDDDSSFDQIRIGDIVTLTAEYGEMILINTNAADAELSGTIKEILIANQNKIKIANSSGTIKEYPVSNNVQINIGSKNATIYDLRLGYQVNVNTSGDEIVTIEAAEIQTAKSFSGKVVFVNIDDKLIMMQNIKDNGQTELVYVRVSNSTKIFDTSGSTKYIKNISEGNNIMCTIISQGGENVAVSIMIQ</sequence>
<accession>A0ABS4GFE8</accession>
<gene>
    <name evidence="3" type="ORF">J2Z76_002290</name>
</gene>
<evidence type="ECO:0000313" key="3">
    <source>
        <dbReference type="EMBL" id="MBP1926425.1"/>
    </source>
</evidence>
<dbReference type="Proteomes" id="UP001519342">
    <property type="component" value="Unassembled WGS sequence"/>
</dbReference>
<dbReference type="Pfam" id="PF00395">
    <property type="entry name" value="SLH"/>
    <property type="match status" value="2"/>
</dbReference>
<feature type="chain" id="PRO_5046385720" evidence="1">
    <location>
        <begin position="27"/>
        <end position="615"/>
    </location>
</feature>
<comment type="caution">
    <text evidence="3">The sequence shown here is derived from an EMBL/GenBank/DDBJ whole genome shotgun (WGS) entry which is preliminary data.</text>
</comment>
<dbReference type="EMBL" id="JAGGKS010000006">
    <property type="protein sequence ID" value="MBP1926425.1"/>
    <property type="molecule type" value="Genomic_DNA"/>
</dbReference>
<dbReference type="InterPro" id="IPR001119">
    <property type="entry name" value="SLH_dom"/>
</dbReference>
<feature type="domain" description="SLH" evidence="2">
    <location>
        <begin position="24"/>
        <end position="87"/>
    </location>
</feature>
<name>A0ABS4GFE8_9FIRM</name>
<organism evidence="3 4">
    <name type="scientific">Sedimentibacter acidaminivorans</name>
    <dbReference type="NCBI Taxonomy" id="913099"/>
    <lineage>
        <taxon>Bacteria</taxon>
        <taxon>Bacillati</taxon>
        <taxon>Bacillota</taxon>
        <taxon>Tissierellia</taxon>
        <taxon>Sedimentibacter</taxon>
    </lineage>
</organism>
<keyword evidence="1" id="KW-0732">Signal</keyword>
<dbReference type="RefSeq" id="WP_209512156.1">
    <property type="nucleotide sequence ID" value="NZ_JAGGKS010000006.1"/>
</dbReference>
<feature type="domain" description="SLH" evidence="2">
    <location>
        <begin position="162"/>
        <end position="225"/>
    </location>
</feature>
<proteinExistence type="predicted"/>
<dbReference type="PANTHER" id="PTHR43308:SF5">
    <property type="entry name" value="S-LAYER PROTEIN _ PEPTIDOGLYCAN ENDO-BETA-N-ACETYLGLUCOSAMINIDASE"/>
    <property type="match status" value="1"/>
</dbReference>
<dbReference type="PROSITE" id="PS51272">
    <property type="entry name" value="SLH"/>
    <property type="match status" value="2"/>
</dbReference>
<dbReference type="InterPro" id="IPR051465">
    <property type="entry name" value="Cell_Envelope_Struct_Comp"/>
</dbReference>
<evidence type="ECO:0000259" key="2">
    <source>
        <dbReference type="PROSITE" id="PS51272"/>
    </source>
</evidence>
<dbReference type="PANTHER" id="PTHR43308">
    <property type="entry name" value="OUTER MEMBRANE PROTEIN ALPHA-RELATED"/>
    <property type="match status" value="1"/>
</dbReference>